<dbReference type="EMBL" id="JAZGQO010000009">
    <property type="protein sequence ID" value="KAK6178359.1"/>
    <property type="molecule type" value="Genomic_DNA"/>
</dbReference>
<dbReference type="InterPro" id="IPR013103">
    <property type="entry name" value="RVT_2"/>
</dbReference>
<keyword evidence="3" id="KW-1185">Reference proteome</keyword>
<reference evidence="2 3" key="1">
    <citation type="submission" date="2024-01" db="EMBL/GenBank/DDBJ databases">
        <title>The genome of the rayed Mediterranean limpet Patella caerulea (Linnaeus, 1758).</title>
        <authorList>
            <person name="Anh-Thu Weber A."/>
            <person name="Halstead-Nussloch G."/>
        </authorList>
    </citation>
    <scope>NUCLEOTIDE SEQUENCE [LARGE SCALE GENOMIC DNA]</scope>
    <source>
        <strain evidence="2">AATW-2023a</strain>
        <tissue evidence="2">Whole specimen</tissue>
    </source>
</reference>
<comment type="caution">
    <text evidence="2">The sequence shown here is derived from an EMBL/GenBank/DDBJ whole genome shotgun (WGS) entry which is preliminary data.</text>
</comment>
<sequence length="226" mass="25732">MLKLHFFKGSRFLEKIYLRPLREAFCQNKVWLLNKCVYGLADASLKWYEKVKKTLVSCGGRMSHVDPPIFYWYRNGKLIGLLVVHVDDFLWAGTNEFEKVVIDKLRKEFNIGKEESNNFKYVGLQLSHLYGALKLIIYSDASFGNLSDGNSQGGHIILLCGSNGQFHPISWQSQKIRRIVRSTLAAETLSLADALDNSIFLSTLFGELLYNQSSKCIPIKCIIDSI</sequence>
<organism evidence="2 3">
    <name type="scientific">Patella caerulea</name>
    <name type="common">Rayed Mediterranean limpet</name>
    <dbReference type="NCBI Taxonomy" id="87958"/>
    <lineage>
        <taxon>Eukaryota</taxon>
        <taxon>Metazoa</taxon>
        <taxon>Spiralia</taxon>
        <taxon>Lophotrochozoa</taxon>
        <taxon>Mollusca</taxon>
        <taxon>Gastropoda</taxon>
        <taxon>Patellogastropoda</taxon>
        <taxon>Patelloidea</taxon>
        <taxon>Patellidae</taxon>
        <taxon>Patella</taxon>
    </lineage>
</organism>
<accession>A0AAN8JMK8</accession>
<evidence type="ECO:0000313" key="2">
    <source>
        <dbReference type="EMBL" id="KAK6178359.1"/>
    </source>
</evidence>
<evidence type="ECO:0000259" key="1">
    <source>
        <dbReference type="Pfam" id="PF07727"/>
    </source>
</evidence>
<feature type="domain" description="Reverse transcriptase Ty1/copia-type" evidence="1">
    <location>
        <begin position="27"/>
        <end position="138"/>
    </location>
</feature>
<protein>
    <recommendedName>
        <fullName evidence="1">Reverse transcriptase Ty1/copia-type domain-containing protein</fullName>
    </recommendedName>
</protein>
<name>A0AAN8JMK8_PATCE</name>
<proteinExistence type="predicted"/>
<gene>
    <name evidence="2" type="ORF">SNE40_013155</name>
</gene>
<evidence type="ECO:0000313" key="3">
    <source>
        <dbReference type="Proteomes" id="UP001347796"/>
    </source>
</evidence>
<dbReference type="AlphaFoldDB" id="A0AAN8JMK8"/>
<dbReference type="Pfam" id="PF07727">
    <property type="entry name" value="RVT_2"/>
    <property type="match status" value="1"/>
</dbReference>
<dbReference type="Proteomes" id="UP001347796">
    <property type="component" value="Unassembled WGS sequence"/>
</dbReference>